<dbReference type="PANTHER" id="PTHR21432:SF20">
    <property type="entry name" value="ACETYL-COA HYDROLASE"/>
    <property type="match status" value="1"/>
</dbReference>
<keyword evidence="3" id="KW-1185">Reference proteome</keyword>
<dbReference type="PANTHER" id="PTHR21432">
    <property type="entry name" value="ACETYL-COA HYDROLASE-RELATED"/>
    <property type="match status" value="1"/>
</dbReference>
<dbReference type="EMBL" id="JBEPLU010000005">
    <property type="protein sequence ID" value="MET3528696.1"/>
    <property type="molecule type" value="Genomic_DNA"/>
</dbReference>
<dbReference type="RefSeq" id="WP_354298555.1">
    <property type="nucleotide sequence ID" value="NZ_JBEPLU010000005.1"/>
</dbReference>
<name>A0ABV2EQ57_9CAUL</name>
<dbReference type="Proteomes" id="UP001549110">
    <property type="component" value="Unassembled WGS sequence"/>
</dbReference>
<dbReference type="InterPro" id="IPR038460">
    <property type="entry name" value="AcetylCoA_hyd_C_sf"/>
</dbReference>
<accession>A0ABV2EQ57</accession>
<dbReference type="GO" id="GO:0016787">
    <property type="term" value="F:hydrolase activity"/>
    <property type="evidence" value="ECO:0007669"/>
    <property type="project" value="UniProtKB-KW"/>
</dbReference>
<comment type="caution">
    <text evidence="2">The sequence shown here is derived from an EMBL/GenBank/DDBJ whole genome shotgun (WGS) entry which is preliminary data.</text>
</comment>
<dbReference type="InterPro" id="IPR046433">
    <property type="entry name" value="ActCoA_hydro"/>
</dbReference>
<dbReference type="Pfam" id="PF13336">
    <property type="entry name" value="AcetylCoA_hyd_C"/>
    <property type="match status" value="1"/>
</dbReference>
<gene>
    <name evidence="2" type="ORF">ABID41_003838</name>
</gene>
<dbReference type="SUPFAM" id="SSF100950">
    <property type="entry name" value="NagB/RpiA/CoA transferase-like"/>
    <property type="match status" value="1"/>
</dbReference>
<dbReference type="Gene3D" id="3.40.1080.20">
    <property type="entry name" value="Acetyl-CoA hydrolase/transferase C-terminal domain"/>
    <property type="match status" value="1"/>
</dbReference>
<organism evidence="2 3">
    <name type="scientific">Phenylobacterium koreense</name>
    <dbReference type="NCBI Taxonomy" id="266125"/>
    <lineage>
        <taxon>Bacteria</taxon>
        <taxon>Pseudomonadati</taxon>
        <taxon>Pseudomonadota</taxon>
        <taxon>Alphaproteobacteria</taxon>
        <taxon>Caulobacterales</taxon>
        <taxon>Caulobacteraceae</taxon>
        <taxon>Phenylobacterium</taxon>
    </lineage>
</organism>
<keyword evidence="2" id="KW-0378">Hydrolase</keyword>
<proteinExistence type="predicted"/>
<evidence type="ECO:0000259" key="1">
    <source>
        <dbReference type="Pfam" id="PF13336"/>
    </source>
</evidence>
<evidence type="ECO:0000313" key="2">
    <source>
        <dbReference type="EMBL" id="MET3528696.1"/>
    </source>
</evidence>
<protein>
    <submittedName>
        <fullName evidence="2">Acyl-CoA hydrolase</fullName>
    </submittedName>
</protein>
<dbReference type="InterPro" id="IPR026888">
    <property type="entry name" value="AcetylCoA_hyd_C"/>
</dbReference>
<feature type="domain" description="Acetyl-CoA hydrolase/transferase C-terminal" evidence="1">
    <location>
        <begin position="328"/>
        <end position="491"/>
    </location>
</feature>
<dbReference type="InterPro" id="IPR037171">
    <property type="entry name" value="NagB/RpiA_transferase-like"/>
</dbReference>
<reference evidence="2 3" key="1">
    <citation type="submission" date="2024-06" db="EMBL/GenBank/DDBJ databases">
        <title>Genomic Encyclopedia of Type Strains, Phase IV (KMG-IV): sequencing the most valuable type-strain genomes for metagenomic binning, comparative biology and taxonomic classification.</title>
        <authorList>
            <person name="Goeker M."/>
        </authorList>
    </citation>
    <scope>NUCLEOTIDE SEQUENCE [LARGE SCALE GENOMIC DNA]</scope>
    <source>
        <strain evidence="2 3">DSM 17809</strain>
    </source>
</reference>
<sequence>MRKSFSDPQRLADVLVEQLGGDIVLGLPLGLGKANHLANALIARAMADRDVRLQIFSALTLEPPQPKTDLERRFLGPVIERTMGGYPALAYVDLQRRDALPANVTVDEFFFQAGTRLGVHSAQRSYISANYTHAAAYLLDRGVNLVAQLVARRGGRLSLSCNTDITLDLLAARQRGETDFLLVGQVNDELPFMPGEGDMPIETCSHLLEGPGVQFPLFGPPKEPVTDAHYAIGFHAAGLVRDGGTLQMGIGSTSDAVAQALIVRQRQPEAFGAAMARLGAGSFEAGPFDQGLYAATEMFVDCLWDLRRAGILKREVEGAVLEAGFFLGPRSFYRALCEAEPEELAKFQMRAISYVNELYGNEEIKRQARVGARFINTAMMATLLGAIVSDGLEDGRVVSGVGGQYNFVAQAFALKGARSIITLDAVHGQGKTATSNILWSYGHGTIPRHLRDIVITEYGVADLRGRTDRDVIVALLGVADSRFQAELLDAAKRSNKLEAGYVIPAQHAGNTPERIAEALEPLKRAGLAPPLPFGSDFDEEELALLPALGLLKGAIGDLPAMARLAIAGMAGGRRHERKLARLALDRPRSLRDWLSAFLVRGAISKAEARAPSHSMGN</sequence>
<dbReference type="Gene3D" id="3.40.1080.10">
    <property type="entry name" value="Glutaconate Coenzyme A-transferase"/>
    <property type="match status" value="1"/>
</dbReference>
<evidence type="ECO:0000313" key="3">
    <source>
        <dbReference type="Proteomes" id="UP001549110"/>
    </source>
</evidence>
<dbReference type="Gene3D" id="3.30.750.70">
    <property type="entry name" value="4-hydroxybutyrate coenzyme like domains"/>
    <property type="match status" value="1"/>
</dbReference>